<dbReference type="EMBL" id="CP059343">
    <property type="protein sequence ID" value="QMS56171.1"/>
    <property type="molecule type" value="Genomic_DNA"/>
</dbReference>
<reference evidence="1" key="2">
    <citation type="submission" date="2020-07" db="EMBL/GenBank/DDBJ databases">
        <title>Genome of starter culture bacteria Kocuria salsicia reveals its technological properties and safety for usage in meat industry.</title>
        <authorList>
            <person name="Michael M."/>
            <person name="Konstantin K."/>
            <person name="Evgenii K."/>
            <person name="Galina S."/>
            <person name="Oksana K."/>
            <person name="Andrei L."/>
        </authorList>
    </citation>
    <scope>NUCLEOTIDE SEQUENCE [LARGE SCALE GENOMIC DNA]</scope>
    <source>
        <strain evidence="1">80</strain>
    </source>
</reference>
<dbReference type="KEGG" id="kvr:CIB50_0000872"/>
<name>A0A7D7KYV7_KOCVA</name>
<accession>A0A7D7KYV7</accession>
<dbReference type="AlphaFoldDB" id="A0A7D7KYV7"/>
<sequence length="45" mass="4903">MVATAVQAMGDGLYQQASMGLLPESSAEKRQILERLLESLERLAP</sequence>
<organism evidence="1 2">
    <name type="scientific">Kocuria varians</name>
    <name type="common">Micrococcus varians</name>
    <dbReference type="NCBI Taxonomy" id="1272"/>
    <lineage>
        <taxon>Bacteria</taxon>
        <taxon>Bacillati</taxon>
        <taxon>Actinomycetota</taxon>
        <taxon>Actinomycetes</taxon>
        <taxon>Micrococcales</taxon>
        <taxon>Micrococcaceae</taxon>
        <taxon>Kocuria</taxon>
    </lineage>
</organism>
<proteinExistence type="predicted"/>
<dbReference type="Proteomes" id="UP000216825">
    <property type="component" value="Chromosome"/>
</dbReference>
<gene>
    <name evidence="1" type="ORF">CIB50_0000872</name>
</gene>
<keyword evidence="2" id="KW-1185">Reference proteome</keyword>
<dbReference type="RefSeq" id="WP_258924282.1">
    <property type="nucleotide sequence ID" value="NZ_CP059343.1"/>
</dbReference>
<evidence type="ECO:0000313" key="1">
    <source>
        <dbReference type="EMBL" id="QMS56171.1"/>
    </source>
</evidence>
<protein>
    <submittedName>
        <fullName evidence="1">Uncharacterized protein</fullName>
    </submittedName>
</protein>
<reference evidence="1" key="1">
    <citation type="submission" date="2017-08" db="EMBL/GenBank/DDBJ databases">
        <authorList>
            <person name="Minaev M."/>
            <person name="Kurbakov K.A."/>
            <person name="Solodovnikova G.I."/>
            <person name="Kuznetsova O.A."/>
            <person name="Lisitsyn A.B."/>
        </authorList>
    </citation>
    <scope>NUCLEOTIDE SEQUENCE</scope>
    <source>
        <strain evidence="1">80</strain>
    </source>
</reference>
<evidence type="ECO:0000313" key="2">
    <source>
        <dbReference type="Proteomes" id="UP000216825"/>
    </source>
</evidence>